<reference evidence="14 15" key="1">
    <citation type="journal article" date="2019" name="New Phytol.">
        <title>Comparative genomics reveals unique wood-decay strategies and fruiting body development in the Schizophyllaceae.</title>
        <authorList>
            <person name="Almasi E."/>
            <person name="Sahu N."/>
            <person name="Krizsan K."/>
            <person name="Balint B."/>
            <person name="Kovacs G.M."/>
            <person name="Kiss B."/>
            <person name="Cseklye J."/>
            <person name="Drula E."/>
            <person name="Henrissat B."/>
            <person name="Nagy I."/>
            <person name="Chovatia M."/>
            <person name="Adam C."/>
            <person name="LaButti K."/>
            <person name="Lipzen A."/>
            <person name="Riley R."/>
            <person name="Grigoriev I.V."/>
            <person name="Nagy L.G."/>
        </authorList>
    </citation>
    <scope>NUCLEOTIDE SEQUENCE [LARGE SCALE GENOMIC DNA]</scope>
    <source>
        <strain evidence="14 15">NL-1724</strain>
    </source>
</reference>
<feature type="binding site" evidence="12">
    <location>
        <position position="226"/>
    </location>
    <ligand>
        <name>Mg(2+)</name>
        <dbReference type="ChEBI" id="CHEBI:18420"/>
        <label>1</label>
    </ligand>
</feature>
<comment type="caution">
    <text evidence="14">The sequence shown here is derived from an EMBL/GenBank/DDBJ whole genome shotgun (WGS) entry which is preliminary data.</text>
</comment>
<dbReference type="GO" id="GO:0004649">
    <property type="term" value="F:poly(ADP-ribose) glycohydrolase activity"/>
    <property type="evidence" value="ECO:0007669"/>
    <property type="project" value="UniProtKB-EC"/>
</dbReference>
<keyword evidence="12" id="KW-0460">Magnesium</keyword>
<keyword evidence="3" id="KW-0378">Hydrolase</keyword>
<evidence type="ECO:0000256" key="4">
    <source>
        <dbReference type="ARBA" id="ARBA00041057"/>
    </source>
</evidence>
<dbReference type="Pfam" id="PF03747">
    <property type="entry name" value="ADP_ribosyl_GH"/>
    <property type="match status" value="1"/>
</dbReference>
<dbReference type="Gene3D" id="1.10.4080.10">
    <property type="entry name" value="ADP-ribosylation/Crystallin J1"/>
    <property type="match status" value="1"/>
</dbReference>
<proteinExistence type="inferred from homology"/>
<evidence type="ECO:0000256" key="7">
    <source>
        <dbReference type="ARBA" id="ARBA00042722"/>
    </source>
</evidence>
<keyword evidence="15" id="KW-1185">Reference proteome</keyword>
<feature type="binding site" evidence="12">
    <location>
        <position position="224"/>
    </location>
    <ligand>
        <name>Mg(2+)</name>
        <dbReference type="ChEBI" id="CHEBI:18420"/>
        <label>1</label>
    </ligand>
</feature>
<organism evidence="14 15">
    <name type="scientific">Schizophyllum amplum</name>
    <dbReference type="NCBI Taxonomy" id="97359"/>
    <lineage>
        <taxon>Eukaryota</taxon>
        <taxon>Fungi</taxon>
        <taxon>Dikarya</taxon>
        <taxon>Basidiomycota</taxon>
        <taxon>Agaricomycotina</taxon>
        <taxon>Agaricomycetes</taxon>
        <taxon>Agaricomycetidae</taxon>
        <taxon>Agaricales</taxon>
        <taxon>Schizophyllaceae</taxon>
        <taxon>Schizophyllum</taxon>
    </lineage>
</organism>
<keyword evidence="12" id="KW-0479">Metal-binding</keyword>
<evidence type="ECO:0000313" key="14">
    <source>
        <dbReference type="EMBL" id="TRM58932.1"/>
    </source>
</evidence>
<feature type="compositionally biased region" description="Low complexity" evidence="13">
    <location>
        <begin position="167"/>
        <end position="183"/>
    </location>
</feature>
<evidence type="ECO:0000256" key="1">
    <source>
        <dbReference type="ARBA" id="ARBA00010702"/>
    </source>
</evidence>
<dbReference type="InterPro" id="IPR036705">
    <property type="entry name" value="Ribosyl_crysJ1_sf"/>
</dbReference>
<dbReference type="AlphaFoldDB" id="A0A550C2A3"/>
<evidence type="ECO:0000256" key="6">
    <source>
        <dbReference type="ARBA" id="ARBA00042471"/>
    </source>
</evidence>
<name>A0A550C2A3_9AGAR</name>
<evidence type="ECO:0000256" key="8">
    <source>
        <dbReference type="ARBA" id="ARBA00042850"/>
    </source>
</evidence>
<evidence type="ECO:0000256" key="5">
    <source>
        <dbReference type="ARBA" id="ARBA00042398"/>
    </source>
</evidence>
<evidence type="ECO:0000256" key="9">
    <source>
        <dbReference type="ARBA" id="ARBA00043187"/>
    </source>
</evidence>
<comment type="catalytic activity">
    <reaction evidence="11">
        <text>alpha-NAD(+) + H2O = ADP-D-ribose + nicotinamide + H(+)</text>
        <dbReference type="Rhea" id="RHEA:68792"/>
        <dbReference type="ChEBI" id="CHEBI:15377"/>
        <dbReference type="ChEBI" id="CHEBI:15378"/>
        <dbReference type="ChEBI" id="CHEBI:17154"/>
        <dbReference type="ChEBI" id="CHEBI:57967"/>
        <dbReference type="ChEBI" id="CHEBI:77017"/>
    </reaction>
</comment>
<dbReference type="STRING" id="97359.A0A550C2A3"/>
<evidence type="ECO:0000256" key="10">
    <source>
        <dbReference type="ARBA" id="ARBA00043193"/>
    </source>
</evidence>
<evidence type="ECO:0000256" key="3">
    <source>
        <dbReference type="ARBA" id="ARBA00022801"/>
    </source>
</evidence>
<dbReference type="Proteomes" id="UP000320762">
    <property type="component" value="Unassembled WGS sequence"/>
</dbReference>
<dbReference type="EMBL" id="VDMD01000032">
    <property type="protein sequence ID" value="TRM58932.1"/>
    <property type="molecule type" value="Genomic_DNA"/>
</dbReference>
<gene>
    <name evidence="14" type="ORF">BD626DRAFT_510158</name>
</gene>
<evidence type="ECO:0000256" key="2">
    <source>
        <dbReference type="ARBA" id="ARBA00012255"/>
    </source>
</evidence>
<evidence type="ECO:0000256" key="11">
    <source>
        <dbReference type="ARBA" id="ARBA00049015"/>
    </source>
</evidence>
<dbReference type="PANTHER" id="PTHR16222:SF24">
    <property type="entry name" value="ADP-RIBOSYLHYDROLASE ARH3"/>
    <property type="match status" value="1"/>
</dbReference>
<comment type="cofactor">
    <cofactor evidence="12">
        <name>Mg(2+)</name>
        <dbReference type="ChEBI" id="CHEBI:18420"/>
    </cofactor>
    <text evidence="12">Binds 2 magnesium ions per subunit.</text>
</comment>
<dbReference type="GO" id="GO:0046872">
    <property type="term" value="F:metal ion binding"/>
    <property type="evidence" value="ECO:0007669"/>
    <property type="project" value="UniProtKB-KW"/>
</dbReference>
<dbReference type="OrthoDB" id="2021138at2759"/>
<feature type="compositionally biased region" description="Polar residues" evidence="13">
    <location>
        <begin position="138"/>
        <end position="158"/>
    </location>
</feature>
<sequence length="297" mass="32086">MRVLPIGLAYWRDDAEAQTLARRSSTTTHPAEMCQEACALWASLIARIVRDTASGASLSKLDLLHLVSEYPYADDRLRASLSLPADSLPCPTLPIPRETHYWAYHPILQLVANTSAKAAAAARNRTKPSGRNLLHYFPSSSTRGSKANLSAPSSTNQPAPIDTSRRTPASTSESTSPTAPAIPSAVSLPSTGFVLDTLRAALYCFFATDTFESGAVMAVNLGDDADTVGAVYGGLAGVWYGVDDGEDERTSSEGLFWSSRVREWVAALRARELIDEVASELVNFVEAQYPNTVFDER</sequence>
<dbReference type="EC" id="3.2.1.143" evidence="2"/>
<accession>A0A550C2A3</accession>
<evidence type="ECO:0000256" key="12">
    <source>
        <dbReference type="PIRSR" id="PIRSR605502-1"/>
    </source>
</evidence>
<evidence type="ECO:0000313" key="15">
    <source>
        <dbReference type="Proteomes" id="UP000320762"/>
    </source>
</evidence>
<protein>
    <recommendedName>
        <fullName evidence="4">ADP-ribosylhydrolase ARH3</fullName>
        <ecNumber evidence="2">3.2.1.143</ecNumber>
    </recommendedName>
    <alternativeName>
        <fullName evidence="5">ADP-ribose glycohydrolase ARH3</fullName>
    </alternativeName>
    <alternativeName>
        <fullName evidence="6">ADP-ribosylhydrolase 3</fullName>
    </alternativeName>
    <alternativeName>
        <fullName evidence="9">O-acetyl-ADP-ribose deacetylase ARH3</fullName>
    </alternativeName>
    <alternativeName>
        <fullName evidence="10">Poly(ADP-ribose) glycohydrolase ARH3</fullName>
    </alternativeName>
    <alternativeName>
        <fullName evidence="8">[Protein ADP-ribosylarginine] hydrolase-like protein 2</fullName>
    </alternativeName>
    <alternativeName>
        <fullName evidence="7">[Protein ADP-ribosylserine] hydrolase</fullName>
    </alternativeName>
</protein>
<dbReference type="PANTHER" id="PTHR16222">
    <property type="entry name" value="ADP-RIBOSYLGLYCOHYDROLASE"/>
    <property type="match status" value="1"/>
</dbReference>
<comment type="similarity">
    <text evidence="1">Belongs to the ADP-ribosylglycohydrolase family.</text>
</comment>
<feature type="binding site" evidence="12">
    <location>
        <position position="227"/>
    </location>
    <ligand>
        <name>Mg(2+)</name>
        <dbReference type="ChEBI" id="CHEBI:18420"/>
        <label>1</label>
    </ligand>
</feature>
<dbReference type="InterPro" id="IPR050792">
    <property type="entry name" value="ADP-ribosylglycohydrolase"/>
</dbReference>
<evidence type="ECO:0000256" key="13">
    <source>
        <dbReference type="SAM" id="MobiDB-lite"/>
    </source>
</evidence>
<feature type="region of interest" description="Disordered" evidence="13">
    <location>
        <begin position="119"/>
        <end position="183"/>
    </location>
</feature>
<dbReference type="InterPro" id="IPR005502">
    <property type="entry name" value="Ribosyl_crysJ1"/>
</dbReference>
<dbReference type="SUPFAM" id="SSF101478">
    <property type="entry name" value="ADP-ribosylglycohydrolase"/>
    <property type="match status" value="1"/>
</dbReference>